<dbReference type="Pfam" id="PF00609">
    <property type="entry name" value="DAGK_acc"/>
    <property type="match status" value="1"/>
</dbReference>
<feature type="domain" description="Diacylglycerol kinase accessory" evidence="5">
    <location>
        <begin position="483"/>
        <end position="619"/>
    </location>
</feature>
<dbReference type="PRINTS" id="PR00364">
    <property type="entry name" value="DISEASERSIST"/>
</dbReference>
<dbReference type="InterPro" id="IPR037607">
    <property type="entry name" value="DGK"/>
</dbReference>
<dbReference type="InterPro" id="IPR002182">
    <property type="entry name" value="NB-ARC"/>
</dbReference>
<evidence type="ECO:0000256" key="1">
    <source>
        <dbReference type="ARBA" id="ARBA00022679"/>
    </source>
</evidence>
<dbReference type="SMART" id="SM00045">
    <property type="entry name" value="DAGKa"/>
    <property type="match status" value="1"/>
</dbReference>
<evidence type="ECO:0000256" key="2">
    <source>
        <dbReference type="ARBA" id="ARBA00022741"/>
    </source>
</evidence>
<evidence type="ECO:0000256" key="4">
    <source>
        <dbReference type="ARBA" id="ARBA00022840"/>
    </source>
</evidence>
<keyword evidence="3 6" id="KW-0418">Kinase</keyword>
<dbReference type="Gramene" id="PRQ52107">
    <property type="protein sequence ID" value="PRQ52107"/>
    <property type="gene ID" value="RchiOBHm_Chr2g0151901"/>
</dbReference>
<proteinExistence type="predicted"/>
<comment type="caution">
    <text evidence="6">The sequence shown here is derived from an EMBL/GenBank/DDBJ whole genome shotgun (WGS) entry which is preliminary data.</text>
</comment>
<gene>
    <name evidence="6" type="ORF">RchiOBHm_Chr2g0151901</name>
</gene>
<dbReference type="GO" id="GO:0004143">
    <property type="term" value="F:ATP-dependent diacylglycerol kinase activity"/>
    <property type="evidence" value="ECO:0007669"/>
    <property type="project" value="UniProtKB-EC"/>
</dbReference>
<dbReference type="PANTHER" id="PTHR11255:SF29">
    <property type="entry name" value="DIACYLGLYCEROL KINASE"/>
    <property type="match status" value="1"/>
</dbReference>
<sequence length="655" mass="74617">MLVGDPTGTGFTAIGIVGMAGVGKSTFVHNVLKTVWSEYDPIVWLCFSDIIKGRKQGPNVTASHEVISISIVACILEMLEISIARQDLGIAELLERLNHSLSGKRYLIVLDDVWDVMEFCSDLSYKLPEGEKIGDQLSHGLPKDCGGTVIVTSRITEVAQHMVGLGQNNLFLVTPWDRGQCLLYFDSFIFHERLRCGKEKRFGMSNTETVRKVHNEILDQVCGLPLMIKTLAYLIFENQISQNDYNRSALKKMLIPREFLIDCSWEYVPINERNFDWAHDKMYMPKCPVFVFIDFQSDLIGALAEDFRYQLNRVQVLSVLHESFITRRCSPMKPERALEEFYGSLAKLKGQGHDFADEIRKKMTFIIVGGNVFVNWFLGVLCDLKLPDSPSIVPIALGIKSNIPFSFGWEFDAMKPVNKILETVLKHTKHIKTDSWHILIKMEAAIPTDYQEIPYCLQLCHPVHKPNMENVDNQPIIRGEFWNYFSFGVDDPRLYGALRFRHISRTLNRLLAKVEVLKHHGDQWKTLSIPSSIRSIVCLNLPSFVGGLNPWSKANVKKDQSIDLTPSLIDDGRLEIIGSRDDLLCPKKRWIRLDQVREIRFKFIGDSAEVINMMIDGVPLKKSPLDGLDAIEISHHRQVNILVEQNYSANSIHDS</sequence>
<dbReference type="EC" id="2.7.1.107" evidence="6"/>
<dbReference type="GO" id="GO:0007200">
    <property type="term" value="P:phospholipase C-activating G protein-coupled receptor signaling pathway"/>
    <property type="evidence" value="ECO:0007669"/>
    <property type="project" value="InterPro"/>
</dbReference>
<dbReference type="Pfam" id="PF00931">
    <property type="entry name" value="NB-ARC"/>
    <property type="match status" value="1"/>
</dbReference>
<name>A0A2P6S088_ROSCH</name>
<keyword evidence="4" id="KW-0067">ATP-binding</keyword>
<evidence type="ECO:0000256" key="3">
    <source>
        <dbReference type="ARBA" id="ARBA00022777"/>
    </source>
</evidence>
<dbReference type="GO" id="GO:0005524">
    <property type="term" value="F:ATP binding"/>
    <property type="evidence" value="ECO:0007669"/>
    <property type="project" value="UniProtKB-KW"/>
</dbReference>
<dbReference type="Gene3D" id="3.40.50.300">
    <property type="entry name" value="P-loop containing nucleotide triphosphate hydrolases"/>
    <property type="match status" value="1"/>
</dbReference>
<dbReference type="AlphaFoldDB" id="A0A2P6S088"/>
<dbReference type="InterPro" id="IPR016064">
    <property type="entry name" value="NAD/diacylglycerol_kinase_sf"/>
</dbReference>
<dbReference type="Proteomes" id="UP000238479">
    <property type="component" value="Chromosome 2"/>
</dbReference>
<keyword evidence="2" id="KW-0547">Nucleotide-binding</keyword>
<keyword evidence="7" id="KW-1185">Reference proteome</keyword>
<dbReference type="GO" id="GO:0043531">
    <property type="term" value="F:ADP binding"/>
    <property type="evidence" value="ECO:0007669"/>
    <property type="project" value="InterPro"/>
</dbReference>
<dbReference type="InterPro" id="IPR000756">
    <property type="entry name" value="Diacylglycerol_kin_accessory"/>
</dbReference>
<organism evidence="6 7">
    <name type="scientific">Rosa chinensis</name>
    <name type="common">China rose</name>
    <dbReference type="NCBI Taxonomy" id="74649"/>
    <lineage>
        <taxon>Eukaryota</taxon>
        <taxon>Viridiplantae</taxon>
        <taxon>Streptophyta</taxon>
        <taxon>Embryophyta</taxon>
        <taxon>Tracheophyta</taxon>
        <taxon>Spermatophyta</taxon>
        <taxon>Magnoliopsida</taxon>
        <taxon>eudicotyledons</taxon>
        <taxon>Gunneridae</taxon>
        <taxon>Pentapetalae</taxon>
        <taxon>rosids</taxon>
        <taxon>fabids</taxon>
        <taxon>Rosales</taxon>
        <taxon>Rosaceae</taxon>
        <taxon>Rosoideae</taxon>
        <taxon>Rosoideae incertae sedis</taxon>
        <taxon>Rosa</taxon>
    </lineage>
</organism>
<accession>A0A2P6S088</accession>
<keyword evidence="1 6" id="KW-0808">Transferase</keyword>
<dbReference type="PANTHER" id="PTHR11255">
    <property type="entry name" value="DIACYLGLYCEROL KINASE"/>
    <property type="match status" value="1"/>
</dbReference>
<dbReference type="SUPFAM" id="SSF111331">
    <property type="entry name" value="NAD kinase/diacylglycerol kinase-like"/>
    <property type="match status" value="1"/>
</dbReference>
<evidence type="ECO:0000259" key="5">
    <source>
        <dbReference type="SMART" id="SM00045"/>
    </source>
</evidence>
<dbReference type="EMBL" id="PDCK01000040">
    <property type="protein sequence ID" value="PRQ52107.1"/>
    <property type="molecule type" value="Genomic_DNA"/>
</dbReference>
<reference evidence="6 7" key="1">
    <citation type="journal article" date="2018" name="Nat. Genet.">
        <title>The Rosa genome provides new insights in the design of modern roses.</title>
        <authorList>
            <person name="Bendahmane M."/>
        </authorList>
    </citation>
    <scope>NUCLEOTIDE SEQUENCE [LARGE SCALE GENOMIC DNA]</scope>
    <source>
        <strain evidence="7">cv. Old Blush</strain>
    </source>
</reference>
<protein>
    <submittedName>
        <fullName evidence="6">Putative diacylglycerol kinase (ATP)</fullName>
        <ecNumber evidence="6">2.7.1.107</ecNumber>
    </submittedName>
</protein>
<dbReference type="GO" id="GO:0016020">
    <property type="term" value="C:membrane"/>
    <property type="evidence" value="ECO:0007669"/>
    <property type="project" value="TreeGrafter"/>
</dbReference>
<evidence type="ECO:0000313" key="7">
    <source>
        <dbReference type="Proteomes" id="UP000238479"/>
    </source>
</evidence>
<dbReference type="InterPro" id="IPR027417">
    <property type="entry name" value="P-loop_NTPase"/>
</dbReference>
<dbReference type="SUPFAM" id="SSF52540">
    <property type="entry name" value="P-loop containing nucleoside triphosphate hydrolases"/>
    <property type="match status" value="1"/>
</dbReference>
<dbReference type="STRING" id="74649.A0A2P6S088"/>
<evidence type="ECO:0000313" key="6">
    <source>
        <dbReference type="EMBL" id="PRQ52107.1"/>
    </source>
</evidence>